<comment type="caution">
    <text evidence="1">The sequence shown here is derived from an EMBL/GenBank/DDBJ whole genome shotgun (WGS) entry which is preliminary data.</text>
</comment>
<reference evidence="1 2" key="1">
    <citation type="submission" date="2024-11" db="EMBL/GenBank/DDBJ databases">
        <title>A near-complete genome assembly of Cinchona calisaya.</title>
        <authorList>
            <person name="Lian D.C."/>
            <person name="Zhao X.W."/>
            <person name="Wei L."/>
        </authorList>
    </citation>
    <scope>NUCLEOTIDE SEQUENCE [LARGE SCALE GENOMIC DNA]</scope>
    <source>
        <tissue evidence="1">Nenye</tissue>
    </source>
</reference>
<proteinExistence type="predicted"/>
<evidence type="ECO:0000313" key="2">
    <source>
        <dbReference type="Proteomes" id="UP001630127"/>
    </source>
</evidence>
<keyword evidence="2" id="KW-1185">Reference proteome</keyword>
<organism evidence="1 2">
    <name type="scientific">Cinchona calisaya</name>
    <dbReference type="NCBI Taxonomy" id="153742"/>
    <lineage>
        <taxon>Eukaryota</taxon>
        <taxon>Viridiplantae</taxon>
        <taxon>Streptophyta</taxon>
        <taxon>Embryophyta</taxon>
        <taxon>Tracheophyta</taxon>
        <taxon>Spermatophyta</taxon>
        <taxon>Magnoliopsida</taxon>
        <taxon>eudicotyledons</taxon>
        <taxon>Gunneridae</taxon>
        <taxon>Pentapetalae</taxon>
        <taxon>asterids</taxon>
        <taxon>lamiids</taxon>
        <taxon>Gentianales</taxon>
        <taxon>Rubiaceae</taxon>
        <taxon>Cinchonoideae</taxon>
        <taxon>Cinchoneae</taxon>
        <taxon>Cinchona</taxon>
    </lineage>
</organism>
<evidence type="ECO:0000313" key="1">
    <source>
        <dbReference type="EMBL" id="KAL3509715.1"/>
    </source>
</evidence>
<gene>
    <name evidence="1" type="ORF">ACH5RR_029116</name>
</gene>
<sequence length="66" mass="7815">MGPLIMRSEVEELLVDDDVECFNSHKLKVCFRYDDDDDDKIGEVVDLESFQRQGFDLIDEDDEWQN</sequence>
<protein>
    <submittedName>
        <fullName evidence="1">Uncharacterized protein</fullName>
    </submittedName>
</protein>
<dbReference type="AlphaFoldDB" id="A0ABD2YUB3"/>
<dbReference type="Proteomes" id="UP001630127">
    <property type="component" value="Unassembled WGS sequence"/>
</dbReference>
<name>A0ABD2YUB3_9GENT</name>
<accession>A0ABD2YUB3</accession>
<dbReference type="EMBL" id="JBJUIK010000012">
    <property type="protein sequence ID" value="KAL3509715.1"/>
    <property type="molecule type" value="Genomic_DNA"/>
</dbReference>